<dbReference type="EMBL" id="OZ035823">
    <property type="protein sequence ID" value="CAL1569088.1"/>
    <property type="molecule type" value="Genomic_DNA"/>
</dbReference>
<feature type="compositionally biased region" description="Low complexity" evidence="1">
    <location>
        <begin position="40"/>
        <end position="55"/>
    </location>
</feature>
<proteinExistence type="predicted"/>
<reference evidence="2 3" key="1">
    <citation type="submission" date="2024-04" db="EMBL/GenBank/DDBJ databases">
        <authorList>
            <person name="Waldvogel A.-M."/>
            <person name="Schoenle A."/>
        </authorList>
    </citation>
    <scope>NUCLEOTIDE SEQUENCE [LARGE SCALE GENOMIC DNA]</scope>
</reference>
<evidence type="ECO:0000256" key="1">
    <source>
        <dbReference type="SAM" id="MobiDB-lite"/>
    </source>
</evidence>
<feature type="region of interest" description="Disordered" evidence="1">
    <location>
        <begin position="1"/>
        <end position="26"/>
    </location>
</feature>
<gene>
    <name evidence="2" type="ORF">KC01_LOCUS1582</name>
</gene>
<protein>
    <submittedName>
        <fullName evidence="2">Uncharacterized protein</fullName>
    </submittedName>
</protein>
<accession>A0AAV2IWV8</accession>
<dbReference type="AlphaFoldDB" id="A0AAV2IWV8"/>
<keyword evidence="3" id="KW-1185">Reference proteome</keyword>
<sequence length="110" mass="11481">MQLCPPHELPFGESDQSSGTPPGPGGVWWVAALPWGLLSGLGDRRLSPPSNSSSPVLNQMVRCGDTDKEEGGSSACRQSHDSSCASQQKDQDHANSPLRPVMSAGVALPS</sequence>
<feature type="compositionally biased region" description="Polar residues" evidence="1">
    <location>
        <begin position="75"/>
        <end position="88"/>
    </location>
</feature>
<dbReference type="Proteomes" id="UP001497482">
    <property type="component" value="Chromosome 1"/>
</dbReference>
<feature type="region of interest" description="Disordered" evidence="1">
    <location>
        <begin position="40"/>
        <end position="110"/>
    </location>
</feature>
<name>A0AAV2IWV8_KNICA</name>
<organism evidence="2 3">
    <name type="scientific">Knipowitschia caucasica</name>
    <name type="common">Caucasian dwarf goby</name>
    <name type="synonym">Pomatoschistus caucasicus</name>
    <dbReference type="NCBI Taxonomy" id="637954"/>
    <lineage>
        <taxon>Eukaryota</taxon>
        <taxon>Metazoa</taxon>
        <taxon>Chordata</taxon>
        <taxon>Craniata</taxon>
        <taxon>Vertebrata</taxon>
        <taxon>Euteleostomi</taxon>
        <taxon>Actinopterygii</taxon>
        <taxon>Neopterygii</taxon>
        <taxon>Teleostei</taxon>
        <taxon>Neoteleostei</taxon>
        <taxon>Acanthomorphata</taxon>
        <taxon>Gobiaria</taxon>
        <taxon>Gobiiformes</taxon>
        <taxon>Gobioidei</taxon>
        <taxon>Gobiidae</taxon>
        <taxon>Gobiinae</taxon>
        <taxon>Knipowitschia</taxon>
    </lineage>
</organism>
<evidence type="ECO:0000313" key="2">
    <source>
        <dbReference type="EMBL" id="CAL1569088.1"/>
    </source>
</evidence>
<evidence type="ECO:0000313" key="3">
    <source>
        <dbReference type="Proteomes" id="UP001497482"/>
    </source>
</evidence>